<evidence type="ECO:0000313" key="3">
    <source>
        <dbReference type="Proteomes" id="UP000501780"/>
    </source>
</evidence>
<accession>A0A6H0KV08</accession>
<dbReference type="SUPFAM" id="SSF53756">
    <property type="entry name" value="UDP-Glycosyltransferase/glycogen phosphorylase"/>
    <property type="match status" value="1"/>
</dbReference>
<dbReference type="KEGG" id="bfc:BacF7301_19980"/>
<feature type="domain" description="Glycosyltransferase subfamily 4-like N-terminal" evidence="1">
    <location>
        <begin position="2"/>
        <end position="131"/>
    </location>
</feature>
<dbReference type="RefSeq" id="WP_167965602.1">
    <property type="nucleotide sequence ID" value="NZ_CP050831.1"/>
</dbReference>
<dbReference type="InterPro" id="IPR028098">
    <property type="entry name" value="Glyco_trans_4-like_N"/>
</dbReference>
<reference evidence="2 3" key="1">
    <citation type="submission" date="2020-03" db="EMBL/GenBank/DDBJ databases">
        <title>Genomic analysis of Bacteroides faecium CBA7301.</title>
        <authorList>
            <person name="Kim J."/>
            <person name="Roh S.W."/>
        </authorList>
    </citation>
    <scope>NUCLEOTIDE SEQUENCE [LARGE SCALE GENOMIC DNA]</scope>
    <source>
        <strain evidence="2 3">CBA7301</strain>
    </source>
</reference>
<dbReference type="EMBL" id="CP050831">
    <property type="protein sequence ID" value="QIU96287.1"/>
    <property type="molecule type" value="Genomic_DNA"/>
</dbReference>
<organism evidence="2 3">
    <name type="scientific">Bacteroides faecium</name>
    <dbReference type="NCBI Taxonomy" id="2715212"/>
    <lineage>
        <taxon>Bacteria</taxon>
        <taxon>Pseudomonadati</taxon>
        <taxon>Bacteroidota</taxon>
        <taxon>Bacteroidia</taxon>
        <taxon>Bacteroidales</taxon>
        <taxon>Bacteroidaceae</taxon>
        <taxon>Bacteroides</taxon>
    </lineage>
</organism>
<name>A0A6H0KV08_9BACE</name>
<dbReference type="Proteomes" id="UP000501780">
    <property type="component" value="Chromosome"/>
</dbReference>
<evidence type="ECO:0000313" key="2">
    <source>
        <dbReference type="EMBL" id="QIU96287.1"/>
    </source>
</evidence>
<dbReference type="Pfam" id="PF13477">
    <property type="entry name" value="Glyco_trans_4_2"/>
    <property type="match status" value="1"/>
</dbReference>
<evidence type="ECO:0000259" key="1">
    <source>
        <dbReference type="Pfam" id="PF13477"/>
    </source>
</evidence>
<dbReference type="Gene3D" id="3.40.50.2000">
    <property type="entry name" value="Glycogen Phosphorylase B"/>
    <property type="match status" value="2"/>
</dbReference>
<dbReference type="GO" id="GO:0016757">
    <property type="term" value="F:glycosyltransferase activity"/>
    <property type="evidence" value="ECO:0007669"/>
    <property type="project" value="UniProtKB-ARBA"/>
</dbReference>
<proteinExistence type="predicted"/>
<keyword evidence="3" id="KW-1185">Reference proteome</keyword>
<dbReference type="AlphaFoldDB" id="A0A6H0KV08"/>
<protein>
    <recommendedName>
        <fullName evidence="1">Glycosyltransferase subfamily 4-like N-terminal domain-containing protein</fullName>
    </recommendedName>
</protein>
<sequence>MKILLLGSVRDAHLNRFINNLKLADKTNSISIDVFDIWGVNEKNNRYIRDLYSVRLHFKNFLYNIPVLSSLLHIIDYRISFRKVSNQYDVVNIHYVTDISYYILDIIKRRTAKIVVTPWGSDIYRIKESDKGKVRKVLKDGYAITYPHDRMKYDIQKIFSLGSAVFVQMYFGSETIDSLLRMPYNQTEAKEKLGFAKKYIIVCGYNRVPEQNHENIITALVAVKKRLPNNTMLVFPFSYGICPNNYKISLVSKLMESGFEYRFFDNYLTNEENALLRISADMFIHIQTTDANSATIQEFLLTDTVVFNGAWLKYPLLEQHNQMPYIRVDSMNDLSSKIVQYFNGSVLVSVSNECKEIINSNSWGNRGKEWFNYFKKISSI</sequence>
<gene>
    <name evidence="2" type="ORF">BacF7301_19980</name>
</gene>